<evidence type="ECO:0000313" key="1">
    <source>
        <dbReference type="EMBL" id="KAB1078925.1"/>
    </source>
</evidence>
<dbReference type="Pfam" id="PF10009">
    <property type="entry name" value="DUF2252"/>
    <property type="match status" value="1"/>
</dbReference>
<proteinExistence type="predicted"/>
<dbReference type="AlphaFoldDB" id="A0A6L3SZ80"/>
<evidence type="ECO:0000313" key="2">
    <source>
        <dbReference type="Proteomes" id="UP000474159"/>
    </source>
</evidence>
<dbReference type="PANTHER" id="PTHR39441">
    <property type="entry name" value="DUF2252 DOMAIN-CONTAINING PROTEIN"/>
    <property type="match status" value="1"/>
</dbReference>
<accession>A0A6L3SZ80</accession>
<sequence>MPETRSFGPEERAAVLERQRTLKMAKSAHAFVRGNTLKFYEWLDGLARGRLPEGPPVWICGDCHLGNLGPLADADGRVDIQVRDLDQTVIGNPTHDLVRLGLSLASAARGSDLPGVVTARMLEEMIRGYERGLAGSEANTPPPEPDAVRTVRHRALGRQWKHLARERLKDAEPTIPLGRKFWALDREERAALGELFGQEAVRRLVLALNGRVAEADLRLIDAAYWMKGCSSLGFLRYAALVRIVEPEGKRRLALVDLKEAVEAAAPPAPGAEMPANPAERVVAGARALSPNLGERMLPVQLLGKPVVMRELAPQDLKLDVGQFSSAEAVRAAHYLAYVVGQAHGRQMDEATRAGWRSEVTKGMGGGEAPSWLWSSVVELAGRHEVGYLDHCRRYATAQAA</sequence>
<dbReference type="EMBL" id="VZZK01000011">
    <property type="protein sequence ID" value="KAB1078925.1"/>
    <property type="molecule type" value="Genomic_DNA"/>
</dbReference>
<name>A0A6L3SZ80_9HYPH</name>
<reference evidence="1 2" key="1">
    <citation type="submission" date="2019-09" db="EMBL/GenBank/DDBJ databases">
        <title>YIM 48816 draft genome.</title>
        <authorList>
            <person name="Jiang L."/>
        </authorList>
    </citation>
    <scope>NUCLEOTIDE SEQUENCE [LARGE SCALE GENOMIC DNA]</scope>
    <source>
        <strain evidence="1 2">YIM 48816</strain>
    </source>
</reference>
<dbReference type="OrthoDB" id="1491115at2"/>
<dbReference type="Proteomes" id="UP000474159">
    <property type="component" value="Unassembled WGS sequence"/>
</dbReference>
<gene>
    <name evidence="1" type="ORF">F6X53_13045</name>
</gene>
<dbReference type="InterPro" id="IPR011009">
    <property type="entry name" value="Kinase-like_dom_sf"/>
</dbReference>
<organism evidence="1 2">
    <name type="scientific">Methylobacterium soli</name>
    <dbReference type="NCBI Taxonomy" id="553447"/>
    <lineage>
        <taxon>Bacteria</taxon>
        <taxon>Pseudomonadati</taxon>
        <taxon>Pseudomonadota</taxon>
        <taxon>Alphaproteobacteria</taxon>
        <taxon>Hyphomicrobiales</taxon>
        <taxon>Methylobacteriaceae</taxon>
        <taxon>Methylobacterium</taxon>
    </lineage>
</organism>
<dbReference type="SUPFAM" id="SSF56112">
    <property type="entry name" value="Protein kinase-like (PK-like)"/>
    <property type="match status" value="1"/>
</dbReference>
<dbReference type="PANTHER" id="PTHR39441:SF1">
    <property type="entry name" value="DUF2252 DOMAIN-CONTAINING PROTEIN"/>
    <property type="match status" value="1"/>
</dbReference>
<dbReference type="InterPro" id="IPR018721">
    <property type="entry name" value="DUF2252"/>
</dbReference>
<protein>
    <submittedName>
        <fullName evidence="1">DUF2252 domain-containing protein</fullName>
    </submittedName>
</protein>
<keyword evidence="2" id="KW-1185">Reference proteome</keyword>
<comment type="caution">
    <text evidence="1">The sequence shown here is derived from an EMBL/GenBank/DDBJ whole genome shotgun (WGS) entry which is preliminary data.</text>
</comment>